<dbReference type="GO" id="GO:0035869">
    <property type="term" value="C:ciliary transition zone"/>
    <property type="evidence" value="ECO:0007669"/>
    <property type="project" value="TreeGrafter"/>
</dbReference>
<name>A0A388KQ56_CHABU</name>
<evidence type="ECO:0000256" key="7">
    <source>
        <dbReference type="ARBA" id="ARBA00023128"/>
    </source>
</evidence>
<dbReference type="STRING" id="69332.A0A388KQ56"/>
<feature type="repeat" description="ARM" evidence="12">
    <location>
        <begin position="590"/>
        <end position="620"/>
    </location>
</feature>
<dbReference type="GO" id="GO:0016939">
    <property type="term" value="C:kinesin II complex"/>
    <property type="evidence" value="ECO:0007669"/>
    <property type="project" value="TreeGrafter"/>
</dbReference>
<dbReference type="Gramene" id="GBG72063">
    <property type="protein sequence ID" value="GBG72063"/>
    <property type="gene ID" value="CBR_g10998"/>
</dbReference>
<dbReference type="Gene3D" id="1.10.287.20">
    <property type="entry name" value="Ubiquinol-cytochrome C reductase hinge domain"/>
    <property type="match status" value="1"/>
</dbReference>
<evidence type="ECO:0000256" key="6">
    <source>
        <dbReference type="ARBA" id="ARBA00022982"/>
    </source>
</evidence>
<evidence type="ECO:0000256" key="8">
    <source>
        <dbReference type="ARBA" id="ARBA00023136"/>
    </source>
</evidence>
<evidence type="ECO:0000256" key="5">
    <source>
        <dbReference type="ARBA" id="ARBA00022792"/>
    </source>
</evidence>
<dbReference type="FunFam" id="1.10.287.20:FF:000001">
    <property type="entry name" value="Cytochrome b-c1 complex subunit 6"/>
    <property type="match status" value="1"/>
</dbReference>
<dbReference type="GO" id="GO:0044782">
    <property type="term" value="P:cilium organization"/>
    <property type="evidence" value="ECO:0007669"/>
    <property type="project" value="TreeGrafter"/>
</dbReference>
<dbReference type="GO" id="GO:0007018">
    <property type="term" value="P:microtubule-based movement"/>
    <property type="evidence" value="ECO:0007669"/>
    <property type="project" value="TreeGrafter"/>
</dbReference>
<evidence type="ECO:0000256" key="1">
    <source>
        <dbReference type="ARBA" id="ARBA00004137"/>
    </source>
</evidence>
<dbReference type="InterPro" id="IPR008658">
    <property type="entry name" value="KAP3"/>
</dbReference>
<dbReference type="PANTHER" id="PTHR15605:SF2">
    <property type="entry name" value="KINESIN-ASSOCIATED PROTEIN 3"/>
    <property type="match status" value="1"/>
</dbReference>
<dbReference type="OMA" id="MYELNIV"/>
<dbReference type="SMART" id="SM01297">
    <property type="entry name" value="KAP"/>
    <property type="match status" value="1"/>
</dbReference>
<feature type="region of interest" description="Disordered" evidence="13">
    <location>
        <begin position="774"/>
        <end position="803"/>
    </location>
</feature>
<keyword evidence="4" id="KW-0679">Respiratory chain</keyword>
<keyword evidence="9" id="KW-1015">Disulfide bond</keyword>
<keyword evidence="5" id="KW-0999">Mitochondrion inner membrane</keyword>
<feature type="compositionally biased region" description="Acidic residues" evidence="13">
    <location>
        <begin position="774"/>
        <end position="791"/>
    </location>
</feature>
<evidence type="ECO:0000256" key="2">
    <source>
        <dbReference type="ARBA" id="ARBA00006498"/>
    </source>
</evidence>
<dbReference type="GO" id="GO:0005930">
    <property type="term" value="C:axoneme"/>
    <property type="evidence" value="ECO:0007669"/>
    <property type="project" value="TreeGrafter"/>
</dbReference>
<dbReference type="InterPro" id="IPR011989">
    <property type="entry name" value="ARM-like"/>
</dbReference>
<dbReference type="PANTHER" id="PTHR15605">
    <property type="entry name" value="KINESIN-ASSOCIATED PROTEINS"/>
    <property type="match status" value="1"/>
</dbReference>
<keyword evidence="6" id="KW-0249">Electron transport</keyword>
<evidence type="ECO:0000256" key="13">
    <source>
        <dbReference type="SAM" id="MobiDB-lite"/>
    </source>
</evidence>
<keyword evidence="16" id="KW-1185">Reference proteome</keyword>
<evidence type="ECO:0000256" key="9">
    <source>
        <dbReference type="ARBA" id="ARBA00023157"/>
    </source>
</evidence>
<dbReference type="Pfam" id="PF05804">
    <property type="entry name" value="KAP"/>
    <property type="match status" value="1"/>
</dbReference>
<keyword evidence="7" id="KW-0496">Mitochondrion</keyword>
<comment type="subcellular location">
    <subcellularLocation>
        <location evidence="1">Mitochondrion inner membrane</location>
        <topology evidence="1">Peripheral membrane protein</topology>
        <orientation evidence="1">Intermembrane side</orientation>
    </subcellularLocation>
</comment>
<keyword evidence="8" id="KW-0472">Membrane</keyword>
<organism evidence="15 16">
    <name type="scientific">Chara braunii</name>
    <name type="common">Braun's stonewort</name>
    <dbReference type="NCBI Taxonomy" id="69332"/>
    <lineage>
        <taxon>Eukaryota</taxon>
        <taxon>Viridiplantae</taxon>
        <taxon>Streptophyta</taxon>
        <taxon>Charophyceae</taxon>
        <taxon>Charales</taxon>
        <taxon>Characeae</taxon>
        <taxon>Chara</taxon>
    </lineage>
</organism>
<dbReference type="SMART" id="SM00185">
    <property type="entry name" value="ARM"/>
    <property type="match status" value="3"/>
</dbReference>
<dbReference type="Proteomes" id="UP000265515">
    <property type="component" value="Unassembled WGS sequence"/>
</dbReference>
<dbReference type="InterPro" id="IPR016024">
    <property type="entry name" value="ARM-type_fold"/>
</dbReference>
<gene>
    <name evidence="15" type="ORF">CBR_g10998</name>
</gene>
<dbReference type="SUPFAM" id="SSF48371">
    <property type="entry name" value="ARM repeat"/>
    <property type="match status" value="1"/>
</dbReference>
<accession>A0A388KQ56</accession>
<sequence>MADNGDEPVDPRPKMEESCKPNCVKQLLQYQACVERLEKDDTGAKHCTGQSFDYLACMDKCVALKLFAKLRPYSVAMDEEEEPGEKRYLKRRIRPGLIELVPDDSAIIVHYEVEASVLRPDGNTVVVEKKPSEKRIKVKGLTATSDITALASEIVSKCKVLTQSKTPQVEQLLHQLLQRRELGSGSRFDGGDKDMQELQKRRIAEEKYTDAQRRLIRSETERARMEDLDLYLEWLYEGMDEKIKASSMVCQLARRTENMEGLLAHTTLIGALARVLREDGRKSLDLCRNIISLFFAFSNFSQFHHVILEHQVGNMTMNIIDLEIQRTEARLQAEGPAALAVLPTPGTVPSEKEIRTMQLNRKQEKLLYISFYLLLNLAEDVNIEKKMKKRNIVVYLSKMLTRRSIELLILVTTFLKKLSIYQENKDVMAQEAVVDKLAVFVPCQTETLLICVLRLLLNLSFDAKLRDDVVRNGLIPKLVGLLRAPRLQNLVLGLLYHLSIEDKHKSVFTPTEAVSIVFDLLVENPDTLSTPELIALAVNLTANEKNAEAMCEGDGFEVIISRGIHMRDPLIFKLVRNFSQHEDIKPRFVPYLRDLVRLLRAPETSSDLMVEVMGTLGNLTNAASALEGLVQEFDLLRFLSNHIHPGVIEDDILLEVVIFTGTTCTEASAPGLVSSGLVQKICGLLLERREDDDMVLQVCYTFSRFMLYEATRSALMRNVQVVCYLVELLRERNKAVTKMADKVLDMIMAADPHAAPKIKRMKFESYNHAWLELVDEESMEEEEDDDEEEEERQLSPSSSSYAGRRHAFKRALVSSDGAAHHHPSLIRSSDEDEATTSDFSPVSATENFLSPWKDLNCPDDFLTSMQLQNVYWNDDIYSRDYSLMDDVIDYQDTHGYLM</sequence>
<evidence type="ECO:0000256" key="3">
    <source>
        <dbReference type="ARBA" id="ARBA00022448"/>
    </source>
</evidence>
<dbReference type="GO" id="GO:0019894">
    <property type="term" value="F:kinesin binding"/>
    <property type="evidence" value="ECO:0007669"/>
    <property type="project" value="InterPro"/>
</dbReference>
<evidence type="ECO:0000256" key="10">
    <source>
        <dbReference type="ARBA" id="ARBA00044364"/>
    </source>
</evidence>
<evidence type="ECO:0000313" key="15">
    <source>
        <dbReference type="EMBL" id="GBG72063.1"/>
    </source>
</evidence>
<dbReference type="AlphaFoldDB" id="A0A388KQ56"/>
<evidence type="ECO:0000256" key="4">
    <source>
        <dbReference type="ARBA" id="ARBA00022660"/>
    </source>
</evidence>
<evidence type="ECO:0000313" key="16">
    <source>
        <dbReference type="Proteomes" id="UP000265515"/>
    </source>
</evidence>
<dbReference type="SUPFAM" id="SSF81531">
    <property type="entry name" value="Non-heme 11 kDa protein of cytochrome bc1 complex (Ubiquinol-cytochrome c reductase)"/>
    <property type="match status" value="1"/>
</dbReference>
<reference evidence="15 16" key="1">
    <citation type="journal article" date="2018" name="Cell">
        <title>The Chara Genome: Secondary Complexity and Implications for Plant Terrestrialization.</title>
        <authorList>
            <person name="Nishiyama T."/>
            <person name="Sakayama H."/>
            <person name="Vries J.D."/>
            <person name="Buschmann H."/>
            <person name="Saint-Marcoux D."/>
            <person name="Ullrich K.K."/>
            <person name="Haas F.B."/>
            <person name="Vanderstraeten L."/>
            <person name="Becker D."/>
            <person name="Lang D."/>
            <person name="Vosolsobe S."/>
            <person name="Rombauts S."/>
            <person name="Wilhelmsson P.K.I."/>
            <person name="Janitza P."/>
            <person name="Kern R."/>
            <person name="Heyl A."/>
            <person name="Rumpler F."/>
            <person name="Villalobos L.I.A.C."/>
            <person name="Clay J.M."/>
            <person name="Skokan R."/>
            <person name="Toyoda A."/>
            <person name="Suzuki Y."/>
            <person name="Kagoshima H."/>
            <person name="Schijlen E."/>
            <person name="Tajeshwar N."/>
            <person name="Catarino B."/>
            <person name="Hetherington A.J."/>
            <person name="Saltykova A."/>
            <person name="Bonnot C."/>
            <person name="Breuninger H."/>
            <person name="Symeonidi A."/>
            <person name="Radhakrishnan G.V."/>
            <person name="Van Nieuwerburgh F."/>
            <person name="Deforce D."/>
            <person name="Chang C."/>
            <person name="Karol K.G."/>
            <person name="Hedrich R."/>
            <person name="Ulvskov P."/>
            <person name="Glockner G."/>
            <person name="Delwiche C.F."/>
            <person name="Petrasek J."/>
            <person name="Van de Peer Y."/>
            <person name="Friml J."/>
            <person name="Beilby M."/>
            <person name="Dolan L."/>
            <person name="Kohara Y."/>
            <person name="Sugano S."/>
            <person name="Fujiyama A."/>
            <person name="Delaux P.-M."/>
            <person name="Quint M."/>
            <person name="TheiBen G."/>
            <person name="Hagemann M."/>
            <person name="Harholt J."/>
            <person name="Dunand C."/>
            <person name="Zachgo S."/>
            <person name="Langdale J."/>
            <person name="Maumus F."/>
            <person name="Straeten D.V.D."/>
            <person name="Gould S.B."/>
            <person name="Rensing S.A."/>
        </authorList>
    </citation>
    <scope>NUCLEOTIDE SEQUENCE [LARGE SCALE GENOMIC DNA]</scope>
    <source>
        <strain evidence="15 16">S276</strain>
    </source>
</reference>
<feature type="domain" description="Ubiquinol-cytochrome C reductase hinge" evidence="14">
    <location>
        <begin position="10"/>
        <end position="71"/>
    </location>
</feature>
<protein>
    <recommendedName>
        <fullName evidence="11">Complex III subunit VI</fullName>
    </recommendedName>
    <alternativeName>
        <fullName evidence="10">Mitochondrial hinge protein</fullName>
    </alternativeName>
</protein>
<dbReference type="OrthoDB" id="10265679at2759"/>
<proteinExistence type="inferred from homology"/>
<dbReference type="InterPro" id="IPR000225">
    <property type="entry name" value="Armadillo"/>
</dbReference>
<dbReference type="InterPro" id="IPR023184">
    <property type="entry name" value="Ubol_cytC_Rdtase_hinge_dom"/>
</dbReference>
<evidence type="ECO:0000256" key="12">
    <source>
        <dbReference type="PROSITE-ProRule" id="PRU00259"/>
    </source>
</evidence>
<dbReference type="GO" id="GO:0005743">
    <property type="term" value="C:mitochondrial inner membrane"/>
    <property type="evidence" value="ECO:0007669"/>
    <property type="project" value="UniProtKB-SubCell"/>
</dbReference>
<dbReference type="Pfam" id="PF02320">
    <property type="entry name" value="UCR_hinge"/>
    <property type="match status" value="1"/>
</dbReference>
<dbReference type="PROSITE" id="PS50176">
    <property type="entry name" value="ARM_REPEAT"/>
    <property type="match status" value="1"/>
</dbReference>
<keyword evidence="3" id="KW-0813">Transport</keyword>
<evidence type="ECO:0000259" key="14">
    <source>
        <dbReference type="Pfam" id="PF02320"/>
    </source>
</evidence>
<dbReference type="EMBL" id="BFEA01000158">
    <property type="protein sequence ID" value="GBG72063.1"/>
    <property type="molecule type" value="Genomic_DNA"/>
</dbReference>
<evidence type="ECO:0000256" key="11">
    <source>
        <dbReference type="ARBA" id="ARBA00076110"/>
    </source>
</evidence>
<dbReference type="Gene3D" id="1.25.10.10">
    <property type="entry name" value="Leucine-rich Repeat Variant"/>
    <property type="match status" value="1"/>
</dbReference>
<dbReference type="InterPro" id="IPR036811">
    <property type="entry name" value="Ubol_cytC_Rdtase_hinge_dom_sf"/>
</dbReference>
<comment type="similarity">
    <text evidence="2">Belongs to the UQCRH/QCR6 family.</text>
</comment>
<feature type="region of interest" description="Disordered" evidence="13">
    <location>
        <begin position="815"/>
        <end position="839"/>
    </location>
</feature>
<comment type="caution">
    <text evidence="15">The sequence shown here is derived from an EMBL/GenBank/DDBJ whole genome shotgun (WGS) entry which is preliminary data.</text>
</comment>